<evidence type="ECO:0000313" key="3">
    <source>
        <dbReference type="EMBL" id="OUS42293.1"/>
    </source>
</evidence>
<keyword evidence="2" id="KW-1133">Transmembrane helix</keyword>
<name>A0A1Y5I2D9_OSTTA</name>
<organism evidence="3">
    <name type="scientific">Ostreococcus tauri</name>
    <name type="common">Marine green alga</name>
    <dbReference type="NCBI Taxonomy" id="70448"/>
    <lineage>
        <taxon>Eukaryota</taxon>
        <taxon>Viridiplantae</taxon>
        <taxon>Chlorophyta</taxon>
        <taxon>Mamiellophyceae</taxon>
        <taxon>Mamiellales</taxon>
        <taxon>Bathycoccaceae</taxon>
        <taxon>Ostreococcus</taxon>
    </lineage>
</organism>
<dbReference type="EMBL" id="KZ155839">
    <property type="protein sequence ID" value="OUS42293.1"/>
    <property type="molecule type" value="Genomic_DNA"/>
</dbReference>
<feature type="region of interest" description="Disordered" evidence="1">
    <location>
        <begin position="106"/>
        <end position="139"/>
    </location>
</feature>
<feature type="compositionally biased region" description="Basic and acidic residues" evidence="1">
    <location>
        <begin position="48"/>
        <end position="73"/>
    </location>
</feature>
<protein>
    <submittedName>
        <fullName evidence="3">Uncharacterized protein</fullName>
    </submittedName>
</protein>
<keyword evidence="2" id="KW-0472">Membrane</keyword>
<sequence length="139" mass="14895">MSGAASLDRSSGSFRHSERYAATAARYSRALERERDAEETATSGRGGDGGERERLLDAPEYLERQRRRNDSFRRGCGKALAIALALAAFAGVATFGFQYFSKYKHDNDAASTTPGPSLVRGNATTAARAPAPAPRVQAP</sequence>
<keyword evidence="2" id="KW-0812">Transmembrane</keyword>
<reference evidence="3" key="1">
    <citation type="submission" date="2017-04" db="EMBL/GenBank/DDBJ databases">
        <title>Population genomics of picophytoplankton unveils novel chromosome hypervariability.</title>
        <authorList>
            <consortium name="DOE Joint Genome Institute"/>
            <person name="Blanc-Mathieu R."/>
            <person name="Krasovec M."/>
            <person name="Hebrard M."/>
            <person name="Yau S."/>
            <person name="Desgranges E."/>
            <person name="Martin J."/>
            <person name="Schackwitz W."/>
            <person name="Kuo A."/>
            <person name="Salin G."/>
            <person name="Donnadieu C."/>
            <person name="Desdevises Y."/>
            <person name="Sanchez-Ferandin S."/>
            <person name="Moreau H."/>
            <person name="Rivals E."/>
            <person name="Grigoriev I.V."/>
            <person name="Grimsley N."/>
            <person name="Eyre-Walker A."/>
            <person name="Piganeau G."/>
        </authorList>
    </citation>
    <scope>NUCLEOTIDE SEQUENCE [LARGE SCALE GENOMIC DNA]</scope>
    <source>
        <strain evidence="3">RCC 1115</strain>
    </source>
</reference>
<dbReference type="Proteomes" id="UP000195557">
    <property type="component" value="Unassembled WGS sequence"/>
</dbReference>
<gene>
    <name evidence="3" type="ORF">BE221DRAFT_44172</name>
</gene>
<feature type="compositionally biased region" description="Basic and acidic residues" evidence="1">
    <location>
        <begin position="29"/>
        <end position="38"/>
    </location>
</feature>
<feature type="region of interest" description="Disordered" evidence="1">
    <location>
        <begin position="29"/>
        <end position="73"/>
    </location>
</feature>
<feature type="region of interest" description="Disordered" evidence="1">
    <location>
        <begin position="1"/>
        <end position="20"/>
    </location>
</feature>
<feature type="transmembrane region" description="Helical" evidence="2">
    <location>
        <begin position="76"/>
        <end position="100"/>
    </location>
</feature>
<evidence type="ECO:0000256" key="2">
    <source>
        <dbReference type="SAM" id="Phobius"/>
    </source>
</evidence>
<feature type="non-terminal residue" evidence="3">
    <location>
        <position position="139"/>
    </location>
</feature>
<dbReference type="AlphaFoldDB" id="A0A1Y5I2D9"/>
<proteinExistence type="predicted"/>
<evidence type="ECO:0000256" key="1">
    <source>
        <dbReference type="SAM" id="MobiDB-lite"/>
    </source>
</evidence>
<accession>A0A1Y5I2D9</accession>